<dbReference type="GO" id="GO:0008764">
    <property type="term" value="F:UDP-N-acetylmuramoylalanine-D-glutamate ligase activity"/>
    <property type="evidence" value="ECO:0007669"/>
    <property type="project" value="InterPro"/>
</dbReference>
<keyword evidence="7" id="KW-0067">ATP-binding</keyword>
<dbReference type="UniPathway" id="UPA00219"/>
<keyword evidence="6" id="KW-0547">Nucleotide-binding</keyword>
<dbReference type="EMBL" id="UINC01002625">
    <property type="protein sequence ID" value="SUZ98654.1"/>
    <property type="molecule type" value="Genomic_DNA"/>
</dbReference>
<dbReference type="Gene3D" id="3.40.1190.10">
    <property type="entry name" value="Mur-like, catalytic domain"/>
    <property type="match status" value="1"/>
</dbReference>
<evidence type="ECO:0000256" key="3">
    <source>
        <dbReference type="ARBA" id="ARBA00022490"/>
    </source>
</evidence>
<dbReference type="GO" id="GO:0008360">
    <property type="term" value="P:regulation of cell shape"/>
    <property type="evidence" value="ECO:0007669"/>
    <property type="project" value="InterPro"/>
</dbReference>
<dbReference type="InterPro" id="IPR005762">
    <property type="entry name" value="MurD"/>
</dbReference>
<feature type="domain" description="Mur ligase central" evidence="9">
    <location>
        <begin position="94"/>
        <end position="232"/>
    </location>
</feature>
<name>A0A381S5C3_9ZZZZ</name>
<keyword evidence="3" id="KW-0963">Cytoplasm</keyword>
<evidence type="ECO:0000256" key="8">
    <source>
        <dbReference type="ARBA" id="ARBA00023306"/>
    </source>
</evidence>
<accession>A0A381S5C3</accession>
<dbReference type="GO" id="GO:0005737">
    <property type="term" value="C:cytoplasm"/>
    <property type="evidence" value="ECO:0007669"/>
    <property type="project" value="UniProtKB-SubCell"/>
</dbReference>
<dbReference type="Pfam" id="PF08245">
    <property type="entry name" value="Mur_ligase_M"/>
    <property type="match status" value="1"/>
</dbReference>
<keyword evidence="4" id="KW-0436">Ligase</keyword>
<dbReference type="GO" id="GO:0051301">
    <property type="term" value="P:cell division"/>
    <property type="evidence" value="ECO:0007669"/>
    <property type="project" value="UniProtKB-KW"/>
</dbReference>
<keyword evidence="5" id="KW-0132">Cell division</keyword>
<dbReference type="PANTHER" id="PTHR43692">
    <property type="entry name" value="UDP-N-ACETYLMURAMOYLALANINE--D-GLUTAMATE LIGASE"/>
    <property type="match status" value="1"/>
</dbReference>
<dbReference type="SUPFAM" id="SSF53623">
    <property type="entry name" value="MurD-like peptide ligases, catalytic domain"/>
    <property type="match status" value="1"/>
</dbReference>
<reference evidence="10" key="1">
    <citation type="submission" date="2018-05" db="EMBL/GenBank/DDBJ databases">
        <authorList>
            <person name="Lanie J.A."/>
            <person name="Ng W.-L."/>
            <person name="Kazmierczak K.M."/>
            <person name="Andrzejewski T.M."/>
            <person name="Davidsen T.M."/>
            <person name="Wayne K.J."/>
            <person name="Tettelin H."/>
            <person name="Glass J.I."/>
            <person name="Rusch D."/>
            <person name="Podicherti R."/>
            <person name="Tsui H.-C.T."/>
            <person name="Winkler M.E."/>
        </authorList>
    </citation>
    <scope>NUCLEOTIDE SEQUENCE</scope>
</reference>
<evidence type="ECO:0000256" key="6">
    <source>
        <dbReference type="ARBA" id="ARBA00022741"/>
    </source>
</evidence>
<dbReference type="GO" id="GO:0004326">
    <property type="term" value="F:tetrahydrofolylpolyglutamate synthase activity"/>
    <property type="evidence" value="ECO:0007669"/>
    <property type="project" value="InterPro"/>
</dbReference>
<dbReference type="InterPro" id="IPR013221">
    <property type="entry name" value="Mur_ligase_cen"/>
</dbReference>
<evidence type="ECO:0000259" key="9">
    <source>
        <dbReference type="Pfam" id="PF08245"/>
    </source>
</evidence>
<keyword evidence="8" id="KW-0131">Cell cycle</keyword>
<evidence type="ECO:0000256" key="4">
    <source>
        <dbReference type="ARBA" id="ARBA00022598"/>
    </source>
</evidence>
<dbReference type="PROSITE" id="PS01011">
    <property type="entry name" value="FOLYLPOLYGLU_SYNT_1"/>
    <property type="match status" value="1"/>
</dbReference>
<dbReference type="AlphaFoldDB" id="A0A381S5C3"/>
<dbReference type="Gene3D" id="3.90.190.20">
    <property type="entry name" value="Mur ligase, C-terminal domain"/>
    <property type="match status" value="1"/>
</dbReference>
<evidence type="ECO:0000256" key="5">
    <source>
        <dbReference type="ARBA" id="ARBA00022618"/>
    </source>
</evidence>
<gene>
    <name evidence="10" type="ORF">METZ01_LOCUS51508</name>
</gene>
<evidence type="ECO:0000256" key="7">
    <source>
        <dbReference type="ARBA" id="ARBA00022840"/>
    </source>
</evidence>
<evidence type="ECO:0000256" key="1">
    <source>
        <dbReference type="ARBA" id="ARBA00004496"/>
    </source>
</evidence>
<sequence>MGKSGFSSYHFLKKKNYIKIYDDKKKIIKNKSIKKIFLEKSKIPKIKFDYIVISPGINVNKCNLKNYLKKNSQRIITDLDIFYSHYSKNKIITITGTNGKSTTAKLLNLILINHKLDARLCGNIGNPVLLEKNISKKTIFVIEASSYQIDYSKIFKTNYAIILNISPDHLERHGSLKNYINAKFKLLKSQSKKDFAYINDKDKYLRKKIKSSKVFSKIINVNLNKIYKFRKKINNPYFLTRGNQENLSFIFSICETLNLKNKNILKIINKFKGLKFRQEIIYKSKKVTCINDSKATSFTSSINILKSLQKVFWVVGGIPKLGDKFTLKKSECKNINAYIFGKNKSFFVKQFKNKLSFYCFKDLKEAIKKILDDVKNSNNSNLHKTILFSPSAASFDSFNNFEERGEYFNFLLKKYKVKKIINDF</sequence>
<dbReference type="NCBIfam" id="TIGR01087">
    <property type="entry name" value="murD"/>
    <property type="match status" value="1"/>
</dbReference>
<dbReference type="InterPro" id="IPR018109">
    <property type="entry name" value="Folylpolyglutamate_synth_CS"/>
</dbReference>
<proteinExistence type="predicted"/>
<dbReference type="InterPro" id="IPR036565">
    <property type="entry name" value="Mur-like_cat_sf"/>
</dbReference>
<dbReference type="GO" id="GO:0009252">
    <property type="term" value="P:peptidoglycan biosynthetic process"/>
    <property type="evidence" value="ECO:0007669"/>
    <property type="project" value="UniProtKB-UniPathway"/>
</dbReference>
<dbReference type="GO" id="GO:0005524">
    <property type="term" value="F:ATP binding"/>
    <property type="evidence" value="ECO:0007669"/>
    <property type="project" value="UniProtKB-KW"/>
</dbReference>
<evidence type="ECO:0000256" key="2">
    <source>
        <dbReference type="ARBA" id="ARBA00004752"/>
    </source>
</evidence>
<comment type="pathway">
    <text evidence="2">Cell wall biogenesis; peptidoglycan biosynthesis.</text>
</comment>
<dbReference type="PANTHER" id="PTHR43692:SF1">
    <property type="entry name" value="UDP-N-ACETYLMURAMOYLALANINE--D-GLUTAMATE LIGASE"/>
    <property type="match status" value="1"/>
</dbReference>
<organism evidence="10">
    <name type="scientific">marine metagenome</name>
    <dbReference type="NCBI Taxonomy" id="408172"/>
    <lineage>
        <taxon>unclassified sequences</taxon>
        <taxon>metagenomes</taxon>
        <taxon>ecological metagenomes</taxon>
    </lineage>
</organism>
<protein>
    <recommendedName>
        <fullName evidence="9">Mur ligase central domain-containing protein</fullName>
    </recommendedName>
</protein>
<comment type="subcellular location">
    <subcellularLocation>
        <location evidence="1">Cytoplasm</location>
    </subcellularLocation>
</comment>
<dbReference type="SUPFAM" id="SSF53244">
    <property type="entry name" value="MurD-like peptide ligases, peptide-binding domain"/>
    <property type="match status" value="1"/>
</dbReference>
<dbReference type="InterPro" id="IPR036615">
    <property type="entry name" value="Mur_ligase_C_dom_sf"/>
</dbReference>
<evidence type="ECO:0000313" key="10">
    <source>
        <dbReference type="EMBL" id="SUZ98654.1"/>
    </source>
</evidence>